<accession>K8XS26</accession>
<dbReference type="Proteomes" id="UP000005951">
    <property type="component" value="Unassembled WGS sequence"/>
</dbReference>
<gene>
    <name evidence="4" type="ORF">WSS_A01805</name>
</gene>
<feature type="domain" description="Glycosyltransferase subfamily 4-like N-terminal" evidence="3">
    <location>
        <begin position="14"/>
        <end position="126"/>
    </location>
</feature>
<reference evidence="4 5" key="1">
    <citation type="journal article" date="2013" name="Genome Announc.">
        <title>Draft Genome Sequence of Rhodococcus opacus Strain M213 Shows a Diverse Catabolic Potential.</title>
        <authorList>
            <person name="Pathak A."/>
            <person name="Green S.J."/>
            <person name="Ogram A."/>
            <person name="Chauhan A."/>
        </authorList>
    </citation>
    <scope>NUCLEOTIDE SEQUENCE [LARGE SCALE GENOMIC DNA]</scope>
    <source>
        <strain evidence="4 5">M213</strain>
    </source>
</reference>
<dbReference type="SUPFAM" id="SSF53756">
    <property type="entry name" value="UDP-Glycosyltransferase/glycogen phosphorylase"/>
    <property type="match status" value="1"/>
</dbReference>
<name>K8XS26_RHOOP</name>
<evidence type="ECO:0000313" key="4">
    <source>
        <dbReference type="EMBL" id="EKT84463.1"/>
    </source>
</evidence>
<dbReference type="InterPro" id="IPR028098">
    <property type="entry name" value="Glyco_trans_4-like_N"/>
</dbReference>
<dbReference type="EMBL" id="AJYC02000006">
    <property type="protein sequence ID" value="EKT84463.1"/>
    <property type="molecule type" value="Genomic_DNA"/>
</dbReference>
<keyword evidence="1" id="KW-0328">Glycosyltransferase</keyword>
<evidence type="ECO:0000259" key="3">
    <source>
        <dbReference type="Pfam" id="PF13439"/>
    </source>
</evidence>
<sequence length="314" mass="34530">MFIRGRLAHHNGEENPVESFHVEGSIYRFMASAARHINKTNPHVVHLHSSYAGLLRGLPGIKTNFVYSPHCFSFYRSDFHRLLRTLYYCTEQLLSQRTQTIAAVSPHEAGIAARMTRRGSVRYLPNISGSHDKGAAVRPKAPEVDGGPAIVCVGRISKQKDPEFLAECLQFVDSPVRCVWVGDGDARLRQALEQAGVFVTGWVSSETVQKYIAEADLFLHTAEWEGAPITLVDAAAIGVPVIVRSIQHLEGLGFTDGGRTPIELAATVNKFLLDESFRNDVAARTRETAAVHSSTAQRKALLALYKASDRVGLN</sequence>
<evidence type="ECO:0000313" key="5">
    <source>
        <dbReference type="Proteomes" id="UP000005951"/>
    </source>
</evidence>
<dbReference type="PANTHER" id="PTHR45947:SF3">
    <property type="entry name" value="SULFOQUINOVOSYL TRANSFERASE SQD2"/>
    <property type="match status" value="1"/>
</dbReference>
<dbReference type="GO" id="GO:1903509">
    <property type="term" value="P:liposaccharide metabolic process"/>
    <property type="evidence" value="ECO:0007669"/>
    <property type="project" value="UniProtKB-ARBA"/>
</dbReference>
<dbReference type="InterPro" id="IPR050194">
    <property type="entry name" value="Glycosyltransferase_grp1"/>
</dbReference>
<dbReference type="GO" id="GO:1901137">
    <property type="term" value="P:carbohydrate derivative biosynthetic process"/>
    <property type="evidence" value="ECO:0007669"/>
    <property type="project" value="UniProtKB-ARBA"/>
</dbReference>
<evidence type="ECO:0000256" key="2">
    <source>
        <dbReference type="ARBA" id="ARBA00022679"/>
    </source>
</evidence>
<dbReference type="Pfam" id="PF13692">
    <property type="entry name" value="Glyco_trans_1_4"/>
    <property type="match status" value="1"/>
</dbReference>
<comment type="caution">
    <text evidence="4">The sequence shown here is derived from an EMBL/GenBank/DDBJ whole genome shotgun (WGS) entry which is preliminary data.</text>
</comment>
<dbReference type="AlphaFoldDB" id="K8XS26"/>
<proteinExistence type="predicted"/>
<dbReference type="Gene3D" id="3.40.50.2000">
    <property type="entry name" value="Glycogen Phosphorylase B"/>
    <property type="match status" value="2"/>
</dbReference>
<evidence type="ECO:0000256" key="1">
    <source>
        <dbReference type="ARBA" id="ARBA00022676"/>
    </source>
</evidence>
<dbReference type="Pfam" id="PF13439">
    <property type="entry name" value="Glyco_transf_4"/>
    <property type="match status" value="1"/>
</dbReference>
<dbReference type="GO" id="GO:0016758">
    <property type="term" value="F:hexosyltransferase activity"/>
    <property type="evidence" value="ECO:0007669"/>
    <property type="project" value="TreeGrafter"/>
</dbReference>
<protein>
    <submittedName>
        <fullName evidence="4">Glycosyl transferase family 1</fullName>
    </submittedName>
</protein>
<organism evidence="4 5">
    <name type="scientific">Rhodococcus opacus M213</name>
    <dbReference type="NCBI Taxonomy" id="1129896"/>
    <lineage>
        <taxon>Bacteria</taxon>
        <taxon>Bacillati</taxon>
        <taxon>Actinomycetota</taxon>
        <taxon>Actinomycetes</taxon>
        <taxon>Mycobacteriales</taxon>
        <taxon>Nocardiaceae</taxon>
        <taxon>Rhodococcus</taxon>
    </lineage>
</organism>
<dbReference type="PANTHER" id="PTHR45947">
    <property type="entry name" value="SULFOQUINOVOSYL TRANSFERASE SQD2"/>
    <property type="match status" value="1"/>
</dbReference>
<keyword evidence="2 4" id="KW-0808">Transferase</keyword>